<feature type="transmembrane region" description="Helical" evidence="1">
    <location>
        <begin position="333"/>
        <end position="354"/>
    </location>
</feature>
<keyword evidence="1" id="KW-0472">Membrane</keyword>
<evidence type="ECO:0000313" key="2">
    <source>
        <dbReference type="EMBL" id="KDQ15775.1"/>
    </source>
</evidence>
<dbReference type="InterPro" id="IPR027417">
    <property type="entry name" value="P-loop_NTPase"/>
</dbReference>
<dbReference type="STRING" id="930990.A0A067MM29"/>
<feature type="transmembrane region" description="Helical" evidence="1">
    <location>
        <begin position="374"/>
        <end position="394"/>
    </location>
</feature>
<keyword evidence="1" id="KW-1133">Transmembrane helix</keyword>
<organism evidence="2 3">
    <name type="scientific">Botryobasidium botryosum (strain FD-172 SS1)</name>
    <dbReference type="NCBI Taxonomy" id="930990"/>
    <lineage>
        <taxon>Eukaryota</taxon>
        <taxon>Fungi</taxon>
        <taxon>Dikarya</taxon>
        <taxon>Basidiomycota</taxon>
        <taxon>Agaricomycotina</taxon>
        <taxon>Agaricomycetes</taxon>
        <taxon>Cantharellales</taxon>
        <taxon>Botryobasidiaceae</taxon>
        <taxon>Botryobasidium</taxon>
    </lineage>
</organism>
<dbReference type="Gene3D" id="3.40.50.300">
    <property type="entry name" value="P-loop containing nucleotide triphosphate hydrolases"/>
    <property type="match status" value="1"/>
</dbReference>
<keyword evidence="1" id="KW-0812">Transmembrane</keyword>
<gene>
    <name evidence="2" type="ORF">BOTBODRAFT_31259</name>
</gene>
<reference evidence="3" key="1">
    <citation type="journal article" date="2014" name="Proc. Natl. Acad. Sci. U.S.A.">
        <title>Extensive sampling of basidiomycete genomes demonstrates inadequacy of the white-rot/brown-rot paradigm for wood decay fungi.</title>
        <authorList>
            <person name="Riley R."/>
            <person name="Salamov A.A."/>
            <person name="Brown D.W."/>
            <person name="Nagy L.G."/>
            <person name="Floudas D."/>
            <person name="Held B.W."/>
            <person name="Levasseur A."/>
            <person name="Lombard V."/>
            <person name="Morin E."/>
            <person name="Otillar R."/>
            <person name="Lindquist E.A."/>
            <person name="Sun H."/>
            <person name="LaButti K.M."/>
            <person name="Schmutz J."/>
            <person name="Jabbour D."/>
            <person name="Luo H."/>
            <person name="Baker S.E."/>
            <person name="Pisabarro A.G."/>
            <person name="Walton J.D."/>
            <person name="Blanchette R.A."/>
            <person name="Henrissat B."/>
            <person name="Martin F."/>
            <person name="Cullen D."/>
            <person name="Hibbett D.S."/>
            <person name="Grigoriev I.V."/>
        </authorList>
    </citation>
    <scope>NUCLEOTIDE SEQUENCE [LARGE SCALE GENOMIC DNA]</scope>
    <source>
        <strain evidence="3">FD-172 SS1</strain>
    </source>
</reference>
<sequence>MEDIARPDEFRILIIGRANAGKTTILRAVCGAEGDPDVYGQDGRKIKPGVGNKARSALRSIRAQLLCGAPESLLAPDPQVVPIQGPALQLADAILSPSPLRGEHNIEYSLRFPTSPGFVFHDSRGFESGAVEELELVREFIRKKATLGSVKNQLHAIWYCFSTDSNRFMTAADKEFFNTIDTGTVPVIAIFTKFDALDAIAFRALSEQGVPFAEAQRQAPEHAQAQFDQDLLPLIQQLAHPPRVVVCIRNMHNKGSPATIQKAAELIERTGAALDDDALKVLLVQAQRVNVELCIKAAVDSGIITKTAQDALQEDSATFNPLKKDLIQQIFKYFPFIWVGSVGWFIVVVAASAGDAFINTITPLITPLLHSMSPSLQILVVGCAAIIIAAKAFWGESDGDIQAPQITASSEHYIHSSTAEHVKVAILEAFQDTPGLYDTPEGRAALLQVILNNQMSIEDIENED</sequence>
<name>A0A067MM29_BOTB1</name>
<dbReference type="EMBL" id="KL198030">
    <property type="protein sequence ID" value="KDQ15775.1"/>
    <property type="molecule type" value="Genomic_DNA"/>
</dbReference>
<dbReference type="OrthoDB" id="59699at2759"/>
<dbReference type="InParanoid" id="A0A067MM29"/>
<evidence type="ECO:0008006" key="4">
    <source>
        <dbReference type="Google" id="ProtNLM"/>
    </source>
</evidence>
<protein>
    <recommendedName>
        <fullName evidence="4">G domain-containing protein</fullName>
    </recommendedName>
</protein>
<dbReference type="AlphaFoldDB" id="A0A067MM29"/>
<dbReference type="Proteomes" id="UP000027195">
    <property type="component" value="Unassembled WGS sequence"/>
</dbReference>
<proteinExistence type="predicted"/>
<evidence type="ECO:0000313" key="3">
    <source>
        <dbReference type="Proteomes" id="UP000027195"/>
    </source>
</evidence>
<evidence type="ECO:0000256" key="1">
    <source>
        <dbReference type="SAM" id="Phobius"/>
    </source>
</evidence>
<dbReference type="HOGENOM" id="CLU_023805_6_2_1"/>
<dbReference type="SUPFAM" id="SSF52540">
    <property type="entry name" value="P-loop containing nucleoside triphosphate hydrolases"/>
    <property type="match status" value="1"/>
</dbReference>
<accession>A0A067MM29</accession>
<keyword evidence="3" id="KW-1185">Reference proteome</keyword>